<evidence type="ECO:0000256" key="5">
    <source>
        <dbReference type="SAM" id="MobiDB-lite"/>
    </source>
</evidence>
<dbReference type="PANTHER" id="PTHR19282:SF428">
    <property type="entry name" value="TETRASPANIN 68C, ISOFORM A"/>
    <property type="match status" value="1"/>
</dbReference>
<dbReference type="Proteomes" id="UP001152888">
    <property type="component" value="Unassembled WGS sequence"/>
</dbReference>
<organism evidence="7 8">
    <name type="scientific">Acanthoscelides obtectus</name>
    <name type="common">Bean weevil</name>
    <name type="synonym">Bruchus obtectus</name>
    <dbReference type="NCBI Taxonomy" id="200917"/>
    <lineage>
        <taxon>Eukaryota</taxon>
        <taxon>Metazoa</taxon>
        <taxon>Ecdysozoa</taxon>
        <taxon>Arthropoda</taxon>
        <taxon>Hexapoda</taxon>
        <taxon>Insecta</taxon>
        <taxon>Pterygota</taxon>
        <taxon>Neoptera</taxon>
        <taxon>Endopterygota</taxon>
        <taxon>Coleoptera</taxon>
        <taxon>Polyphaga</taxon>
        <taxon>Cucujiformia</taxon>
        <taxon>Chrysomeloidea</taxon>
        <taxon>Chrysomelidae</taxon>
        <taxon>Bruchinae</taxon>
        <taxon>Bruchini</taxon>
        <taxon>Acanthoscelides</taxon>
    </lineage>
</organism>
<evidence type="ECO:0000256" key="4">
    <source>
        <dbReference type="ARBA" id="ARBA00023136"/>
    </source>
</evidence>
<dbReference type="PRINTS" id="PR00259">
    <property type="entry name" value="TMFOUR"/>
</dbReference>
<dbReference type="Pfam" id="PF00335">
    <property type="entry name" value="Tetraspanin"/>
    <property type="match status" value="1"/>
</dbReference>
<dbReference type="Gene3D" id="1.10.1450.10">
    <property type="entry name" value="Tetraspanin"/>
    <property type="match status" value="1"/>
</dbReference>
<feature type="transmembrane region" description="Helical" evidence="6">
    <location>
        <begin position="12"/>
        <end position="34"/>
    </location>
</feature>
<evidence type="ECO:0000256" key="3">
    <source>
        <dbReference type="ARBA" id="ARBA00022989"/>
    </source>
</evidence>
<sequence>MVSLVGSKIILAVFNFLLLACGFTLVTGGMLILFDSERVQLSRLLTVGYLSTLPHPLLHYVSIGAALLGLLLAGTGILGCWAACMHSYCMLTFYLLIIVIALVGECAIYIVAWLWPNCMGLGPATDELVKALQRNYGVSGQEHFTVAVDLAQTMFKCCGIDSANEYDTSLWRLQGLGPRLAVPLTCCKLLNANDTKAYLSPRPINQNFCQDLEKQTHSAYRHTVGCWMALDQWYREHYFAFLMVGFVIVLVEFCVLMSTILSCTRIYHYNQELKEASRQIERDPPDPTFTPVSRASSSQAGAYSNDTYALTDQFNKQHQAQVNQYKDTEQFNKQGAYANLVERA</sequence>
<feature type="transmembrane region" description="Helical" evidence="6">
    <location>
        <begin position="238"/>
        <end position="261"/>
    </location>
</feature>
<keyword evidence="3 6" id="KW-1133">Transmembrane helix</keyword>
<protein>
    <recommendedName>
        <fullName evidence="9">Tetraspanin</fullName>
    </recommendedName>
</protein>
<dbReference type="PANTHER" id="PTHR19282">
    <property type="entry name" value="TETRASPANIN"/>
    <property type="match status" value="1"/>
</dbReference>
<dbReference type="SUPFAM" id="SSF48652">
    <property type="entry name" value="Tetraspanin"/>
    <property type="match status" value="1"/>
</dbReference>
<feature type="compositionally biased region" description="Polar residues" evidence="5">
    <location>
        <begin position="290"/>
        <end position="300"/>
    </location>
</feature>
<dbReference type="InterPro" id="IPR008952">
    <property type="entry name" value="Tetraspanin_EC2_sf"/>
</dbReference>
<evidence type="ECO:0000313" key="7">
    <source>
        <dbReference type="EMBL" id="CAH1985299.1"/>
    </source>
</evidence>
<dbReference type="EMBL" id="CAKOFQ010006976">
    <property type="protein sequence ID" value="CAH1985299.1"/>
    <property type="molecule type" value="Genomic_DNA"/>
</dbReference>
<feature type="transmembrane region" description="Helical" evidence="6">
    <location>
        <begin position="93"/>
        <end position="115"/>
    </location>
</feature>
<dbReference type="OrthoDB" id="5870230at2759"/>
<feature type="transmembrane region" description="Helical" evidence="6">
    <location>
        <begin position="57"/>
        <end position="81"/>
    </location>
</feature>
<dbReference type="GO" id="GO:0005886">
    <property type="term" value="C:plasma membrane"/>
    <property type="evidence" value="ECO:0007669"/>
    <property type="project" value="TreeGrafter"/>
</dbReference>
<feature type="region of interest" description="Disordered" evidence="5">
    <location>
        <begin position="278"/>
        <end position="300"/>
    </location>
</feature>
<keyword evidence="2 6" id="KW-0812">Transmembrane</keyword>
<dbReference type="InterPro" id="IPR018499">
    <property type="entry name" value="Tetraspanin/Peripherin"/>
</dbReference>
<proteinExistence type="predicted"/>
<evidence type="ECO:0000256" key="6">
    <source>
        <dbReference type="SAM" id="Phobius"/>
    </source>
</evidence>
<evidence type="ECO:0008006" key="9">
    <source>
        <dbReference type="Google" id="ProtNLM"/>
    </source>
</evidence>
<name>A0A9P0KVV0_ACAOB</name>
<comment type="caution">
    <text evidence="7">The sequence shown here is derived from an EMBL/GenBank/DDBJ whole genome shotgun (WGS) entry which is preliminary data.</text>
</comment>
<evidence type="ECO:0000313" key="8">
    <source>
        <dbReference type="Proteomes" id="UP001152888"/>
    </source>
</evidence>
<keyword evidence="4 6" id="KW-0472">Membrane</keyword>
<evidence type="ECO:0000256" key="1">
    <source>
        <dbReference type="ARBA" id="ARBA00004141"/>
    </source>
</evidence>
<keyword evidence="8" id="KW-1185">Reference proteome</keyword>
<accession>A0A9P0KVV0</accession>
<evidence type="ECO:0000256" key="2">
    <source>
        <dbReference type="ARBA" id="ARBA00022692"/>
    </source>
</evidence>
<comment type="subcellular location">
    <subcellularLocation>
        <location evidence="1">Membrane</location>
        <topology evidence="1">Multi-pass membrane protein</topology>
    </subcellularLocation>
</comment>
<dbReference type="AlphaFoldDB" id="A0A9P0KVV0"/>
<reference evidence="7" key="1">
    <citation type="submission" date="2022-03" db="EMBL/GenBank/DDBJ databases">
        <authorList>
            <person name="Sayadi A."/>
        </authorList>
    </citation>
    <scope>NUCLEOTIDE SEQUENCE</scope>
</reference>
<gene>
    <name evidence="7" type="ORF">ACAOBT_LOCUS16599</name>
</gene>